<accession>A0A9K3GRQ4</accession>
<gene>
    <name evidence="1" type="ORF">KIPB_015435</name>
</gene>
<sequence>FLTVLSSIELLAGIPLVFCAAGQDKLVSQVLFPIMLLVLGSHAPKRFLWRDRPWMACRATPLRFEKTSSFPSRS</sequence>
<feature type="non-terminal residue" evidence="1">
    <location>
        <position position="1"/>
    </location>
</feature>
<evidence type="ECO:0000313" key="2">
    <source>
        <dbReference type="Proteomes" id="UP000265618"/>
    </source>
</evidence>
<dbReference type="Proteomes" id="UP000265618">
    <property type="component" value="Unassembled WGS sequence"/>
</dbReference>
<keyword evidence="2" id="KW-1185">Reference proteome</keyword>
<feature type="non-terminal residue" evidence="1">
    <location>
        <position position="74"/>
    </location>
</feature>
<comment type="caution">
    <text evidence="1">The sequence shown here is derived from an EMBL/GenBank/DDBJ whole genome shotgun (WGS) entry which is preliminary data.</text>
</comment>
<evidence type="ECO:0000313" key="1">
    <source>
        <dbReference type="EMBL" id="GIQ91946.1"/>
    </source>
</evidence>
<dbReference type="OrthoDB" id="17812at2759"/>
<name>A0A9K3GRQ4_9EUKA</name>
<reference evidence="1 2" key="1">
    <citation type="journal article" date="2018" name="PLoS ONE">
        <title>The draft genome of Kipferlia bialata reveals reductive genome evolution in fornicate parasites.</title>
        <authorList>
            <person name="Tanifuji G."/>
            <person name="Takabayashi S."/>
            <person name="Kume K."/>
            <person name="Takagi M."/>
            <person name="Nakayama T."/>
            <person name="Kamikawa R."/>
            <person name="Inagaki Y."/>
            <person name="Hashimoto T."/>
        </authorList>
    </citation>
    <scope>NUCLEOTIDE SEQUENCE [LARGE SCALE GENOMIC DNA]</scope>
    <source>
        <strain evidence="1">NY0173</strain>
    </source>
</reference>
<proteinExistence type="predicted"/>
<dbReference type="AlphaFoldDB" id="A0A9K3GRQ4"/>
<dbReference type="EMBL" id="BDIP01008648">
    <property type="protein sequence ID" value="GIQ91946.1"/>
    <property type="molecule type" value="Genomic_DNA"/>
</dbReference>
<protein>
    <submittedName>
        <fullName evidence="1">Uncharacterized protein</fullName>
    </submittedName>
</protein>
<organism evidence="1 2">
    <name type="scientific">Kipferlia bialata</name>
    <dbReference type="NCBI Taxonomy" id="797122"/>
    <lineage>
        <taxon>Eukaryota</taxon>
        <taxon>Metamonada</taxon>
        <taxon>Carpediemonas-like organisms</taxon>
        <taxon>Kipferlia</taxon>
    </lineage>
</organism>